<dbReference type="HAMAP" id="MF_02079">
    <property type="entry name" value="PGT_RodA"/>
    <property type="match status" value="1"/>
</dbReference>
<feature type="transmembrane region" description="Helical" evidence="11">
    <location>
        <begin position="28"/>
        <end position="52"/>
    </location>
</feature>
<feature type="transmembrane region" description="Helical" evidence="11">
    <location>
        <begin position="178"/>
        <end position="195"/>
    </location>
</feature>
<keyword evidence="8 11" id="KW-1133">Transmembrane helix</keyword>
<dbReference type="PANTHER" id="PTHR30474">
    <property type="entry name" value="CELL CYCLE PROTEIN"/>
    <property type="match status" value="1"/>
</dbReference>
<dbReference type="OrthoDB" id="9768187at2"/>
<dbReference type="RefSeq" id="WP_126613205.1">
    <property type="nucleotide sequence ID" value="NZ_JBHUCY010000053.1"/>
</dbReference>
<evidence type="ECO:0000256" key="1">
    <source>
        <dbReference type="ARBA" id="ARBA00004141"/>
    </source>
</evidence>
<dbReference type="UniPathway" id="UPA00219"/>
<comment type="pathway">
    <text evidence="11">Cell wall biogenesis; peptidoglycan biosynthesis.</text>
</comment>
<feature type="transmembrane region" description="Helical" evidence="11">
    <location>
        <begin position="200"/>
        <end position="218"/>
    </location>
</feature>
<protein>
    <recommendedName>
        <fullName evidence="11">Peptidoglycan glycosyltransferase MrdB</fullName>
        <shortName evidence="11">PGT</shortName>
        <ecNumber evidence="11">2.4.99.28</ecNumber>
    </recommendedName>
    <alternativeName>
        <fullName evidence="11">Cell elongation protein RodA</fullName>
    </alternativeName>
    <alternativeName>
        <fullName evidence="11">Cell wall polymerase</fullName>
    </alternativeName>
    <alternativeName>
        <fullName evidence="11">Peptidoglycan polymerase</fullName>
        <shortName evidence="11">PG polymerase</shortName>
    </alternativeName>
</protein>
<comment type="caution">
    <text evidence="12">The sequence shown here is derived from an EMBL/GenBank/DDBJ whole genome shotgun (WGS) entry which is preliminary data.</text>
</comment>
<keyword evidence="6 11" id="KW-0133">Cell shape</keyword>
<dbReference type="PROSITE" id="PS00428">
    <property type="entry name" value="FTSW_RODA_SPOVE"/>
    <property type="match status" value="1"/>
</dbReference>
<dbReference type="PANTHER" id="PTHR30474:SF1">
    <property type="entry name" value="PEPTIDOGLYCAN GLYCOSYLTRANSFERASE MRDB"/>
    <property type="match status" value="1"/>
</dbReference>
<dbReference type="GO" id="GO:0008955">
    <property type="term" value="F:peptidoglycan glycosyltransferase activity"/>
    <property type="evidence" value="ECO:0007669"/>
    <property type="project" value="UniProtKB-UniRule"/>
</dbReference>
<feature type="transmembrane region" description="Helical" evidence="11">
    <location>
        <begin position="287"/>
        <end position="308"/>
    </location>
</feature>
<evidence type="ECO:0000256" key="11">
    <source>
        <dbReference type="HAMAP-Rule" id="MF_02079"/>
    </source>
</evidence>
<feature type="transmembrane region" description="Helical" evidence="11">
    <location>
        <begin position="64"/>
        <end position="82"/>
    </location>
</feature>
<keyword evidence="11" id="KW-0997">Cell inner membrane</keyword>
<feature type="transmembrane region" description="Helical" evidence="11">
    <location>
        <begin position="329"/>
        <end position="347"/>
    </location>
</feature>
<name>A0A431VJQ2_9PROT</name>
<evidence type="ECO:0000256" key="2">
    <source>
        <dbReference type="ARBA" id="ARBA00022475"/>
    </source>
</evidence>
<keyword evidence="10 11" id="KW-0961">Cell wall biogenesis/degradation</keyword>
<evidence type="ECO:0000256" key="10">
    <source>
        <dbReference type="ARBA" id="ARBA00023316"/>
    </source>
</evidence>
<comment type="catalytic activity">
    <reaction evidence="11">
        <text>[GlcNAc-(1-&gt;4)-Mur2Ac(oyl-L-Ala-gamma-D-Glu-L-Lys-D-Ala-D-Ala)](n)-di-trans,octa-cis-undecaprenyl diphosphate + beta-D-GlcNAc-(1-&gt;4)-Mur2Ac(oyl-L-Ala-gamma-D-Glu-L-Lys-D-Ala-D-Ala)-di-trans,octa-cis-undecaprenyl diphosphate = [GlcNAc-(1-&gt;4)-Mur2Ac(oyl-L-Ala-gamma-D-Glu-L-Lys-D-Ala-D-Ala)](n+1)-di-trans,octa-cis-undecaprenyl diphosphate + di-trans,octa-cis-undecaprenyl diphosphate + H(+)</text>
        <dbReference type="Rhea" id="RHEA:23708"/>
        <dbReference type="Rhea" id="RHEA-COMP:9602"/>
        <dbReference type="Rhea" id="RHEA-COMP:9603"/>
        <dbReference type="ChEBI" id="CHEBI:15378"/>
        <dbReference type="ChEBI" id="CHEBI:58405"/>
        <dbReference type="ChEBI" id="CHEBI:60033"/>
        <dbReference type="ChEBI" id="CHEBI:78435"/>
        <dbReference type="EC" id="2.4.99.28"/>
    </reaction>
</comment>
<evidence type="ECO:0000256" key="8">
    <source>
        <dbReference type="ARBA" id="ARBA00022989"/>
    </source>
</evidence>
<keyword evidence="5 11" id="KW-0812">Transmembrane</keyword>
<dbReference type="Pfam" id="PF01098">
    <property type="entry name" value="FTSW_RODA_SPOVE"/>
    <property type="match status" value="1"/>
</dbReference>
<dbReference type="GO" id="GO:0015648">
    <property type="term" value="F:lipid-linked peptidoglycan transporter activity"/>
    <property type="evidence" value="ECO:0007669"/>
    <property type="project" value="TreeGrafter"/>
</dbReference>
<keyword evidence="3 11" id="KW-0328">Glycosyltransferase</keyword>
<comment type="similarity">
    <text evidence="11">Belongs to the SEDS family. MrdB/RodA subfamily.</text>
</comment>
<accession>A0A431VJQ2</accession>
<evidence type="ECO:0000256" key="9">
    <source>
        <dbReference type="ARBA" id="ARBA00023136"/>
    </source>
</evidence>
<evidence type="ECO:0000313" key="12">
    <source>
        <dbReference type="EMBL" id="RTR22425.1"/>
    </source>
</evidence>
<keyword evidence="13" id="KW-1185">Reference proteome</keyword>
<dbReference type="GO" id="GO:0071555">
    <property type="term" value="P:cell wall organization"/>
    <property type="evidence" value="ECO:0007669"/>
    <property type="project" value="UniProtKB-KW"/>
</dbReference>
<feature type="transmembrane region" description="Helical" evidence="11">
    <location>
        <begin position="353"/>
        <end position="374"/>
    </location>
</feature>
<feature type="transmembrane region" description="Helical" evidence="11">
    <location>
        <begin position="154"/>
        <end position="172"/>
    </location>
</feature>
<evidence type="ECO:0000256" key="3">
    <source>
        <dbReference type="ARBA" id="ARBA00022676"/>
    </source>
</evidence>
<evidence type="ECO:0000256" key="4">
    <source>
        <dbReference type="ARBA" id="ARBA00022679"/>
    </source>
</evidence>
<evidence type="ECO:0000256" key="7">
    <source>
        <dbReference type="ARBA" id="ARBA00022984"/>
    </source>
</evidence>
<dbReference type="NCBIfam" id="TIGR02210">
    <property type="entry name" value="rodA_shape"/>
    <property type="match status" value="1"/>
</dbReference>
<dbReference type="InterPro" id="IPR011923">
    <property type="entry name" value="RodA/MrdB"/>
</dbReference>
<keyword evidence="7 11" id="KW-0573">Peptidoglycan synthesis</keyword>
<dbReference type="EMBL" id="RXMA01000004">
    <property type="protein sequence ID" value="RTR22425.1"/>
    <property type="molecule type" value="Genomic_DNA"/>
</dbReference>
<dbReference type="InterPro" id="IPR018365">
    <property type="entry name" value="Cell_cycle_FtsW-rel_CS"/>
</dbReference>
<dbReference type="GO" id="GO:0005886">
    <property type="term" value="C:plasma membrane"/>
    <property type="evidence" value="ECO:0007669"/>
    <property type="project" value="UniProtKB-SubCell"/>
</dbReference>
<evidence type="ECO:0000256" key="6">
    <source>
        <dbReference type="ARBA" id="ARBA00022960"/>
    </source>
</evidence>
<proteinExistence type="inferred from homology"/>
<feature type="transmembrane region" description="Helical" evidence="11">
    <location>
        <begin position="89"/>
        <end position="109"/>
    </location>
</feature>
<dbReference type="GO" id="GO:0051301">
    <property type="term" value="P:cell division"/>
    <property type="evidence" value="ECO:0007669"/>
    <property type="project" value="InterPro"/>
</dbReference>
<dbReference type="InterPro" id="IPR001182">
    <property type="entry name" value="FtsW/RodA"/>
</dbReference>
<dbReference type="GO" id="GO:0008360">
    <property type="term" value="P:regulation of cell shape"/>
    <property type="evidence" value="ECO:0007669"/>
    <property type="project" value="UniProtKB-KW"/>
</dbReference>
<evidence type="ECO:0000256" key="5">
    <source>
        <dbReference type="ARBA" id="ARBA00022692"/>
    </source>
</evidence>
<dbReference type="GO" id="GO:0032153">
    <property type="term" value="C:cell division site"/>
    <property type="evidence" value="ECO:0007669"/>
    <property type="project" value="TreeGrafter"/>
</dbReference>
<gene>
    <name evidence="11 12" type="primary">rodA</name>
    <name evidence="11" type="synonym">mrdB</name>
    <name evidence="12" type="ORF">EJ903_06255</name>
</gene>
<keyword evidence="9 11" id="KW-0472">Membrane</keyword>
<comment type="function">
    <text evidence="11">Peptidoglycan polymerase that is essential for cell wall elongation.</text>
</comment>
<reference evidence="12 13" key="1">
    <citation type="submission" date="2018-12" db="EMBL/GenBank/DDBJ databases">
        <authorList>
            <person name="Yang Y."/>
        </authorList>
    </citation>
    <scope>NUCLEOTIDE SEQUENCE [LARGE SCALE GENOMIC DNA]</scope>
    <source>
        <strain evidence="12 13">L-25-5w-1</strain>
    </source>
</reference>
<organism evidence="12 13">
    <name type="scientific">Azospirillum griseum</name>
    <dbReference type="NCBI Taxonomy" id="2496639"/>
    <lineage>
        <taxon>Bacteria</taxon>
        <taxon>Pseudomonadati</taxon>
        <taxon>Pseudomonadota</taxon>
        <taxon>Alphaproteobacteria</taxon>
        <taxon>Rhodospirillales</taxon>
        <taxon>Azospirillaceae</taxon>
        <taxon>Azospirillum</taxon>
    </lineage>
</organism>
<dbReference type="Proteomes" id="UP000277007">
    <property type="component" value="Unassembled WGS sequence"/>
</dbReference>
<comment type="subcellular location">
    <subcellularLocation>
        <location evidence="11">Cell inner membrane</location>
        <topology evidence="11">Multi-pass membrane protein</topology>
    </subcellularLocation>
    <subcellularLocation>
        <location evidence="1">Membrane</location>
        <topology evidence="1">Multi-pass membrane protein</topology>
    </subcellularLocation>
</comment>
<keyword evidence="4 11" id="KW-0808">Transferase</keyword>
<evidence type="ECO:0000313" key="13">
    <source>
        <dbReference type="Proteomes" id="UP000277007"/>
    </source>
</evidence>
<dbReference type="AlphaFoldDB" id="A0A431VJQ2"/>
<dbReference type="GO" id="GO:0009252">
    <property type="term" value="P:peptidoglycan biosynthetic process"/>
    <property type="evidence" value="ECO:0007669"/>
    <property type="project" value="UniProtKB-UniRule"/>
</dbReference>
<dbReference type="EC" id="2.4.99.28" evidence="11"/>
<keyword evidence="2 11" id="KW-1003">Cell membrane</keyword>
<sequence>MVAVLSNLGSGGLEPQRAQLTLGTKFRLINWGLVLLVAVITSVGVALLYSAAGGHWKPWAQPQLVRAVPGFVLMLTIALIDVRHLMKSAYIIFFLVLCLLVAVEMMGRIGMGAQRWIDLGFFQLQPSELMKPALTLALARYFHGITLDQIGRPLLLIPPLLLVFTPVAFVLMQPNLGTSLLLIMGSGAVFFAAGVRIWKFLVVIGGGVGAIPVAWEFLHDYQKQRVYTFLDPETDPLGAGYNILQSKIALGSGGLFGKGFMSGSQSQLMFLPEKHTDFIFVVLAEEFGMAGAVALLALYLILLIYGWVIALSCRSQFARLVAVGMTTQFFLYVIVNVSMVMGLIPVVGIPLPLVSYGGSAMMTLMIGVGLLLSMSVHREIRIPKSGVTEM</sequence>